<dbReference type="GO" id="GO:0016020">
    <property type="term" value="C:membrane"/>
    <property type="evidence" value="ECO:0007669"/>
    <property type="project" value="UniProtKB-SubCell"/>
</dbReference>
<dbReference type="InterPro" id="IPR002794">
    <property type="entry name" value="DUF92_TMEM19"/>
</dbReference>
<evidence type="ECO:0000256" key="6">
    <source>
        <dbReference type="SAM" id="Phobius"/>
    </source>
</evidence>
<comment type="similarity">
    <text evidence="2">Belongs to the TMEM19 family.</text>
</comment>
<evidence type="ECO:0000256" key="4">
    <source>
        <dbReference type="ARBA" id="ARBA00022989"/>
    </source>
</evidence>
<dbReference type="PANTHER" id="PTHR13353">
    <property type="entry name" value="TRANSMEMBRANE PROTEIN 19"/>
    <property type="match status" value="1"/>
</dbReference>
<feature type="chain" id="PRO_5035273195" description="TIGR00297 family protein" evidence="7">
    <location>
        <begin position="26"/>
        <end position="307"/>
    </location>
</feature>
<organism evidence="8 9">
    <name type="scientific">Diacronema lutheri</name>
    <name type="common">Unicellular marine alga</name>
    <name type="synonym">Monochrysis lutheri</name>
    <dbReference type="NCBI Taxonomy" id="2081491"/>
    <lineage>
        <taxon>Eukaryota</taxon>
        <taxon>Haptista</taxon>
        <taxon>Haptophyta</taxon>
        <taxon>Pavlovophyceae</taxon>
        <taxon>Pavlovales</taxon>
        <taxon>Pavlovaceae</taxon>
        <taxon>Diacronema</taxon>
    </lineage>
</organism>
<keyword evidence="5 6" id="KW-0472">Membrane</keyword>
<evidence type="ECO:0000256" key="2">
    <source>
        <dbReference type="ARBA" id="ARBA00009012"/>
    </source>
</evidence>
<evidence type="ECO:0000256" key="5">
    <source>
        <dbReference type="ARBA" id="ARBA00023136"/>
    </source>
</evidence>
<evidence type="ECO:0000256" key="1">
    <source>
        <dbReference type="ARBA" id="ARBA00004141"/>
    </source>
</evidence>
<comment type="caution">
    <text evidence="8">The sequence shown here is derived from an EMBL/GenBank/DDBJ whole genome shotgun (WGS) entry which is preliminary data.</text>
</comment>
<comment type="subcellular location">
    <subcellularLocation>
        <location evidence="1">Membrane</location>
        <topology evidence="1">Multi-pass membrane protein</topology>
    </subcellularLocation>
</comment>
<sequence>MSGVRAFSPAMNAVLVLASVPGAAGASPLGVNFIAAWLLKAVDALSTPSLPAALALNTLLATWGMLKGQQMLTNAGLLHAWILGVVLWSTLGPRGWWLCVLYLACGSAVTKVGKSRKEALGIAEGRGGRRGPENVWGSAAAATICALGCRFYPALSLALMGQRGGAVAWGLEVAYVASLATKLSDTCASEIGKAYGRTTYLITTFKKVPKGTEGAVSLEGTLAGVVGSIVIAVAAWCVGMVSAFDGLIALFAAFVATNCESVIGATAQGKVKWLTNEVVNFFNTAIGAVLAFALWRASLQLRGIVVL</sequence>
<dbReference type="AlphaFoldDB" id="A0A8J6CHR5"/>
<dbReference type="EMBL" id="JAGTXO010000001">
    <property type="protein sequence ID" value="KAG8470525.1"/>
    <property type="molecule type" value="Genomic_DNA"/>
</dbReference>
<feature type="transmembrane region" description="Helical" evidence="6">
    <location>
        <begin position="229"/>
        <end position="257"/>
    </location>
</feature>
<dbReference type="OrthoDB" id="30881at2759"/>
<evidence type="ECO:0000256" key="7">
    <source>
        <dbReference type="SAM" id="SignalP"/>
    </source>
</evidence>
<evidence type="ECO:0000256" key="3">
    <source>
        <dbReference type="ARBA" id="ARBA00022692"/>
    </source>
</evidence>
<name>A0A8J6CHR5_DIALT</name>
<dbReference type="PANTHER" id="PTHR13353:SF5">
    <property type="entry name" value="TRANSMEMBRANE PROTEIN 19"/>
    <property type="match status" value="1"/>
</dbReference>
<dbReference type="Pfam" id="PF01940">
    <property type="entry name" value="DUF92"/>
    <property type="match status" value="1"/>
</dbReference>
<gene>
    <name evidence="8" type="ORF">KFE25_008946</name>
</gene>
<dbReference type="OMA" id="AYGKRTF"/>
<protein>
    <recommendedName>
        <fullName evidence="10">TIGR00297 family protein</fullName>
    </recommendedName>
</protein>
<feature type="signal peptide" evidence="7">
    <location>
        <begin position="1"/>
        <end position="25"/>
    </location>
</feature>
<keyword evidence="7" id="KW-0732">Signal</keyword>
<keyword evidence="9" id="KW-1185">Reference proteome</keyword>
<evidence type="ECO:0000313" key="9">
    <source>
        <dbReference type="Proteomes" id="UP000751190"/>
    </source>
</evidence>
<dbReference type="NCBIfam" id="TIGR00297">
    <property type="entry name" value="TIGR00297 family protein"/>
    <property type="match status" value="1"/>
</dbReference>
<evidence type="ECO:0008006" key="10">
    <source>
        <dbReference type="Google" id="ProtNLM"/>
    </source>
</evidence>
<feature type="transmembrane region" description="Helical" evidence="6">
    <location>
        <begin position="49"/>
        <end position="66"/>
    </location>
</feature>
<keyword evidence="4 6" id="KW-1133">Transmembrane helix</keyword>
<dbReference type="Proteomes" id="UP000751190">
    <property type="component" value="Unassembled WGS sequence"/>
</dbReference>
<proteinExistence type="inferred from homology"/>
<reference evidence="8" key="1">
    <citation type="submission" date="2021-05" db="EMBL/GenBank/DDBJ databases">
        <title>The genome of the haptophyte Pavlova lutheri (Diacronema luteri, Pavlovales) - a model for lipid biosynthesis in eukaryotic algae.</title>
        <authorList>
            <person name="Hulatt C.J."/>
            <person name="Posewitz M.C."/>
        </authorList>
    </citation>
    <scope>NUCLEOTIDE SEQUENCE</scope>
    <source>
        <strain evidence="8">NIVA-4/92</strain>
    </source>
</reference>
<keyword evidence="3 6" id="KW-0812">Transmembrane</keyword>
<accession>A0A8J6CHR5</accession>
<evidence type="ECO:0000313" key="8">
    <source>
        <dbReference type="EMBL" id="KAG8470525.1"/>
    </source>
</evidence>
<feature type="transmembrane region" description="Helical" evidence="6">
    <location>
        <begin position="278"/>
        <end position="297"/>
    </location>
</feature>